<feature type="region of interest" description="Disordered" evidence="1">
    <location>
        <begin position="343"/>
        <end position="418"/>
    </location>
</feature>
<reference evidence="4" key="1">
    <citation type="journal article" date="2016" name="Nat. Genet.">
        <title>A high-quality carrot genome assembly provides new insights into carotenoid accumulation and asterid genome evolution.</title>
        <authorList>
            <person name="Iorizzo M."/>
            <person name="Ellison S."/>
            <person name="Senalik D."/>
            <person name="Zeng P."/>
            <person name="Satapoomin P."/>
            <person name="Huang J."/>
            <person name="Bowman M."/>
            <person name="Iovene M."/>
            <person name="Sanseverino W."/>
            <person name="Cavagnaro P."/>
            <person name="Yildiz M."/>
            <person name="Macko-Podgorni A."/>
            <person name="Moranska E."/>
            <person name="Grzebelus E."/>
            <person name="Grzebelus D."/>
            <person name="Ashrafi H."/>
            <person name="Zheng Z."/>
            <person name="Cheng S."/>
            <person name="Spooner D."/>
            <person name="Van Deynze A."/>
            <person name="Simon P."/>
        </authorList>
    </citation>
    <scope>NUCLEOTIDE SEQUENCE</scope>
    <source>
        <tissue evidence="4">Leaf</tissue>
    </source>
</reference>
<feature type="domain" description="Symplekin/Pta1 N-terminal" evidence="2">
    <location>
        <begin position="102"/>
        <end position="321"/>
    </location>
</feature>
<evidence type="ECO:0000313" key="5">
    <source>
        <dbReference type="Proteomes" id="UP000077755"/>
    </source>
</evidence>
<dbReference type="InterPro" id="IPR011989">
    <property type="entry name" value="ARM-like"/>
</dbReference>
<accession>A0AAF0WY32</accession>
<protein>
    <recommendedName>
        <fullName evidence="6">Symplekin C-terminal domain-containing protein</fullName>
    </recommendedName>
</protein>
<dbReference type="SUPFAM" id="SSF48371">
    <property type="entry name" value="ARM repeat"/>
    <property type="match status" value="1"/>
</dbReference>
<dbReference type="PANTHER" id="PTHR47184">
    <property type="entry name" value="PHOSPHATIDYLINOSITOL 3-AND 4-KINASE FAMILY PROTEIN-RELATED"/>
    <property type="match status" value="1"/>
</dbReference>
<organism evidence="4 5">
    <name type="scientific">Daucus carota subsp. sativus</name>
    <name type="common">Carrot</name>
    <dbReference type="NCBI Taxonomy" id="79200"/>
    <lineage>
        <taxon>Eukaryota</taxon>
        <taxon>Viridiplantae</taxon>
        <taxon>Streptophyta</taxon>
        <taxon>Embryophyta</taxon>
        <taxon>Tracheophyta</taxon>
        <taxon>Spermatophyta</taxon>
        <taxon>Magnoliopsida</taxon>
        <taxon>eudicotyledons</taxon>
        <taxon>Gunneridae</taxon>
        <taxon>Pentapetalae</taxon>
        <taxon>asterids</taxon>
        <taxon>campanulids</taxon>
        <taxon>Apiales</taxon>
        <taxon>Apiaceae</taxon>
        <taxon>Apioideae</taxon>
        <taxon>Scandiceae</taxon>
        <taxon>Daucinae</taxon>
        <taxon>Daucus</taxon>
        <taxon>Daucus sect. Daucus</taxon>
    </lineage>
</organism>
<dbReference type="Pfam" id="PF12295">
    <property type="entry name" value="Symplekin_C"/>
    <property type="match status" value="1"/>
</dbReference>
<keyword evidence="5" id="KW-1185">Reference proteome</keyword>
<dbReference type="KEGG" id="dcr:108218671"/>
<name>A0AAF0WY32_DAUCS</name>
<dbReference type="EMBL" id="CP093346">
    <property type="protein sequence ID" value="WOG96025.1"/>
    <property type="molecule type" value="Genomic_DNA"/>
</dbReference>
<feature type="compositionally biased region" description="Polar residues" evidence="1">
    <location>
        <begin position="1279"/>
        <end position="1299"/>
    </location>
</feature>
<dbReference type="InterPro" id="IPR032460">
    <property type="entry name" value="Symplekin/Pta1_N"/>
</dbReference>
<dbReference type="InterPro" id="IPR022075">
    <property type="entry name" value="Symplekin_C"/>
</dbReference>
<evidence type="ECO:0000259" key="2">
    <source>
        <dbReference type="Pfam" id="PF11935"/>
    </source>
</evidence>
<proteinExistence type="predicted"/>
<dbReference type="Pfam" id="PF11935">
    <property type="entry name" value="SYMPK_PTA1_N"/>
    <property type="match status" value="1"/>
</dbReference>
<feature type="region of interest" description="Disordered" evidence="1">
    <location>
        <begin position="1279"/>
        <end position="1337"/>
    </location>
</feature>
<reference evidence="4" key="2">
    <citation type="submission" date="2022-03" db="EMBL/GenBank/DDBJ databases">
        <title>Draft title - Genomic analysis of global carrot germplasm unveils the trajectory of domestication and the origin of high carotenoid orange carrot.</title>
        <authorList>
            <person name="Iorizzo M."/>
            <person name="Ellison S."/>
            <person name="Senalik D."/>
            <person name="Macko-Podgorni A."/>
            <person name="Grzebelus D."/>
            <person name="Bostan H."/>
            <person name="Rolling W."/>
            <person name="Curaba J."/>
            <person name="Simon P."/>
        </authorList>
    </citation>
    <scope>NUCLEOTIDE SEQUENCE</scope>
    <source>
        <tissue evidence="4">Leaf</tissue>
    </source>
</reference>
<evidence type="ECO:0000259" key="3">
    <source>
        <dbReference type="Pfam" id="PF12295"/>
    </source>
</evidence>
<evidence type="ECO:0000313" key="4">
    <source>
        <dbReference type="EMBL" id="WOG96025.1"/>
    </source>
</evidence>
<sequence length="1337" mass="144962">MVAIMSAKLREKVAGFLAAAKSARSLNSKLQSLQHLKQIFSDDADTDLLSEFLPALLEFHSDSSSPVRKLVIEIVGGVGLKHVEFLPDIVPVLIAALQDSTPAVARQSGTCGMDLFRSTLVKIAIQGIYSSELDDSLKLSWVWMLKFKDEMYSLAFKPGSDGRRLVALKFVAATILLYTPDPSGSSEPPSNHSYEEKFDGFNMAWLRGGHPVLNVGDSSMEASKSLGLLLDQLRYSKGKSLNNSAMIVLINSLSEIARKRPALYGRIMPVLLALDPSSSANKGMHVLGAHYPLKNAFFACLKCSHPGAAPWRDRLVGALREMRAGDMAEEALHELCQVNGNVGYKNKAPDEEEKPSLDPVDAMDTDIRRKRSGTPDASDLAAEDDISGKRARQTPEASIDQCKSSSSAVSTSRGDGDNGPVQQLVSMFAALVAQGEKAVGSLQILISSISADLLAEVVMANMRHLPSVRPKDEELELDKELHTTYGSKDSQFKQLSSFLRDILSPSSPSPILDARPSASNNLENPKLEEQEVMTPIYNDVGGPLITETAVVTVPTDIPISSSEGVPSVNDVSLAIAPEVPDIGFPENGIPGLESSVHSYGLPETLAVSSVVGTDLEDASQDQAISLGRSSQERIPSISTDRSEELSPKAVCTDATSINSSTATSLRLPSQLVLPKMSAPVISLDGEQMDNIQKMSFMRIVEAYKHIAVAGGSQVRFSLLAYLGVALPLDVDPWKMVETHVLSDYMSHQGHELTLRVLYKLFGEAEANADFLYSTNATSVYEMFLLKVAETLRDAFPASDKSLSRLLGEVPYLPKSILKLLECLCCPGNNDKDEKAVHSGDRVTQGLSTVWSLILLRPPTRDVCLKIALQSAVHHLEEVRMKAIRLVANKLYPISSLTQNIEDYAKEMLISVTSTDKTNAVGLNLESQKEHLNASVSEGTVPKDVSSDAHQLNTCESSSLSSVSEMQRCMSLYFALCTKKHSLFREVFVVYNSMSDVARQAVHGQIPILVRTIGTSSQLLEIISDPPTGSVNLLMQVLQTLTDGTVPSPELISTIRKLYDSNLKDAQILIPVLPFLPKHEVLLLFPHLVNLPLDKFQGVITRTLQGSSQSSPVLTPGEVLIAIHKVDPERDGIPLKKVTDACNACFGQGQIFTQQVLAEVLNQLVEQIPLPMLFMRTVLQTIGAYPSLVDFIMNILSRLVSKQIWKYPKLWVGFLRCALMTKPQSFGVLLQLPPPQLENAMNKTPALKAPLVAHASQPNIQPTLPRSVLVVLGIVSDPQAASPTEKTQPQSPTAEAQPSDATAEAQPSGATEEAQPPSADGSGSEAEKSKETSTVSNM</sequence>
<evidence type="ECO:0008006" key="6">
    <source>
        <dbReference type="Google" id="ProtNLM"/>
    </source>
</evidence>
<dbReference type="PANTHER" id="PTHR47184:SF2">
    <property type="entry name" value="SYMPLEKIN"/>
    <property type="match status" value="1"/>
</dbReference>
<dbReference type="Proteomes" id="UP000077755">
    <property type="component" value="Chromosome 4"/>
</dbReference>
<dbReference type="InterPro" id="IPR016024">
    <property type="entry name" value="ARM-type_fold"/>
</dbReference>
<gene>
    <name evidence="4" type="ORF">DCAR_0415355</name>
</gene>
<evidence type="ECO:0000256" key="1">
    <source>
        <dbReference type="SAM" id="MobiDB-lite"/>
    </source>
</evidence>
<feature type="compositionally biased region" description="Polar residues" evidence="1">
    <location>
        <begin position="401"/>
        <end position="413"/>
    </location>
</feature>
<feature type="domain" description="Symplekin C-terminal" evidence="3">
    <location>
        <begin position="1064"/>
        <end position="1242"/>
    </location>
</feature>
<dbReference type="Gene3D" id="1.25.10.10">
    <property type="entry name" value="Leucine-rich Repeat Variant"/>
    <property type="match status" value="1"/>
</dbReference>